<proteinExistence type="predicted"/>
<reference evidence="1 2" key="1">
    <citation type="submission" date="2016-10" db="EMBL/GenBank/DDBJ databases">
        <authorList>
            <person name="de Groot N.N."/>
        </authorList>
    </citation>
    <scope>NUCLEOTIDE SEQUENCE [LARGE SCALE GENOMIC DNA]</scope>
    <source>
        <strain evidence="1 2">WG7</strain>
    </source>
</reference>
<evidence type="ECO:0000313" key="1">
    <source>
        <dbReference type="EMBL" id="SDI96423.1"/>
    </source>
</evidence>
<evidence type="ECO:0000313" key="2">
    <source>
        <dbReference type="Proteomes" id="UP000198945"/>
    </source>
</evidence>
<organism evidence="1 2">
    <name type="scientific">Halanaerobium congolense</name>
    <dbReference type="NCBI Taxonomy" id="54121"/>
    <lineage>
        <taxon>Bacteria</taxon>
        <taxon>Bacillati</taxon>
        <taxon>Bacillota</taxon>
        <taxon>Clostridia</taxon>
        <taxon>Halanaerobiales</taxon>
        <taxon>Halanaerobiaceae</taxon>
        <taxon>Halanaerobium</taxon>
    </lineage>
</organism>
<dbReference type="AlphaFoldDB" id="A0A1G8PVG5"/>
<dbReference type="EMBL" id="FNEH01000021">
    <property type="protein sequence ID" value="SDI96423.1"/>
    <property type="molecule type" value="Genomic_DNA"/>
</dbReference>
<sequence length="62" mass="7269">MSKHEVIFKKDGEIKKDIIEARNQSAAVEKCKVKHNTTHIIGVRKPKIDYRKITNKFFGRMI</sequence>
<name>A0A1G8PVG5_9FIRM</name>
<dbReference type="Proteomes" id="UP000198945">
    <property type="component" value="Unassembled WGS sequence"/>
</dbReference>
<accession>A0A1G8PVG5</accession>
<protein>
    <submittedName>
        <fullName evidence="1">Uncharacterized protein</fullName>
    </submittedName>
</protein>
<dbReference type="RefSeq" id="WP_089716419.1">
    <property type="nucleotide sequence ID" value="NZ_FNEH01000021.1"/>
</dbReference>
<gene>
    <name evidence="1" type="ORF">SAMN04515654_12142</name>
</gene>